<protein>
    <recommendedName>
        <fullName evidence="3">NADP-dependent oxidoreductase domain-containing protein</fullName>
    </recommendedName>
</protein>
<organism evidence="1 2">
    <name type="scientific">Armillaria ostoyae</name>
    <name type="common">Armillaria root rot fungus</name>
    <dbReference type="NCBI Taxonomy" id="47428"/>
    <lineage>
        <taxon>Eukaryota</taxon>
        <taxon>Fungi</taxon>
        <taxon>Dikarya</taxon>
        <taxon>Basidiomycota</taxon>
        <taxon>Agaricomycotina</taxon>
        <taxon>Agaricomycetes</taxon>
        <taxon>Agaricomycetidae</taxon>
        <taxon>Agaricales</taxon>
        <taxon>Marasmiineae</taxon>
        <taxon>Physalacriaceae</taxon>
        <taxon>Armillaria</taxon>
    </lineage>
</organism>
<dbReference type="AlphaFoldDB" id="A0A284RJF3"/>
<evidence type="ECO:0000313" key="1">
    <source>
        <dbReference type="EMBL" id="SJL08896.1"/>
    </source>
</evidence>
<dbReference type="EMBL" id="FUEG01000009">
    <property type="protein sequence ID" value="SJL08896.1"/>
    <property type="molecule type" value="Genomic_DNA"/>
</dbReference>
<evidence type="ECO:0000313" key="2">
    <source>
        <dbReference type="Proteomes" id="UP000219338"/>
    </source>
</evidence>
<dbReference type="STRING" id="47428.A0A284RJF3"/>
<evidence type="ECO:0008006" key="3">
    <source>
        <dbReference type="Google" id="ProtNLM"/>
    </source>
</evidence>
<gene>
    <name evidence="1" type="ORF">ARMOST_12269</name>
</gene>
<keyword evidence="2" id="KW-1185">Reference proteome</keyword>
<dbReference type="Proteomes" id="UP000219338">
    <property type="component" value="Unassembled WGS sequence"/>
</dbReference>
<sequence length="324" mass="36650">MLAQKESLRKLTTGSLVLEISCGTQARRGYGRDIAGSKGADFGMRSMNKESSSQLLDAYFDMGGNFIDTANFYTPQTASVETTLLRKMSTTLGTIPSRCMKDRVSTNAVDRVAGLAYLLRSQKLPPYYHATTEEEAWTMLVDTMDKTYRTQLLFLYPKPGNEPKQSWRLSWWQAMTENHPSIMDRIQLYDSDKFDRDGMVDIYNGYCIEQGQVEGLDATDSEGRLPNGKLTVKDIRGKEYMFDIAVTHQVPIAAGFYMLIGSEPWSQKSAKPRDENSKQYWVVGKPRKSGQEFEKVSVFQIADPGFMSRLDELGIAQRSRNILV</sequence>
<reference evidence="2" key="1">
    <citation type="journal article" date="2017" name="Nat. Ecol. Evol.">
        <title>Genome expansion and lineage-specific genetic innovations in the forest pathogenic fungi Armillaria.</title>
        <authorList>
            <person name="Sipos G."/>
            <person name="Prasanna A.N."/>
            <person name="Walter M.C."/>
            <person name="O'Connor E."/>
            <person name="Balint B."/>
            <person name="Krizsan K."/>
            <person name="Kiss B."/>
            <person name="Hess J."/>
            <person name="Varga T."/>
            <person name="Slot J."/>
            <person name="Riley R."/>
            <person name="Boka B."/>
            <person name="Rigling D."/>
            <person name="Barry K."/>
            <person name="Lee J."/>
            <person name="Mihaltcheva S."/>
            <person name="LaButti K."/>
            <person name="Lipzen A."/>
            <person name="Waldron R."/>
            <person name="Moloney N.M."/>
            <person name="Sperisen C."/>
            <person name="Kredics L."/>
            <person name="Vagvoelgyi C."/>
            <person name="Patrignani A."/>
            <person name="Fitzpatrick D."/>
            <person name="Nagy I."/>
            <person name="Doyle S."/>
            <person name="Anderson J.B."/>
            <person name="Grigoriev I.V."/>
            <person name="Gueldener U."/>
            <person name="Muensterkoetter M."/>
            <person name="Nagy L.G."/>
        </authorList>
    </citation>
    <scope>NUCLEOTIDE SEQUENCE [LARGE SCALE GENOMIC DNA]</scope>
    <source>
        <strain evidence="2">C18/9</strain>
    </source>
</reference>
<dbReference type="InterPro" id="IPR036812">
    <property type="entry name" value="NAD(P)_OxRdtase_dom_sf"/>
</dbReference>
<name>A0A284RJF3_ARMOS</name>
<dbReference type="OrthoDB" id="3013657at2759"/>
<dbReference type="SUPFAM" id="SSF51430">
    <property type="entry name" value="NAD(P)-linked oxidoreductase"/>
    <property type="match status" value="1"/>
</dbReference>
<proteinExistence type="predicted"/>
<accession>A0A284RJF3</accession>